<dbReference type="AlphaFoldDB" id="A0A9N9YLG3"/>
<accession>A0A9N9YLG3</accession>
<dbReference type="CDD" id="cd00610">
    <property type="entry name" value="OAT_like"/>
    <property type="match status" value="1"/>
</dbReference>
<gene>
    <name evidence="10" type="ORF">CRHIZ90672A_00016691</name>
</gene>
<evidence type="ECO:0000256" key="7">
    <source>
        <dbReference type="ARBA" id="ARBA00022898"/>
    </source>
</evidence>
<dbReference type="GO" id="GO:0004587">
    <property type="term" value="F:ornithine aminotransferase activity"/>
    <property type="evidence" value="ECO:0007669"/>
    <property type="project" value="UniProtKB-EC"/>
</dbReference>
<dbReference type="SUPFAM" id="SSF53383">
    <property type="entry name" value="PLP-dependent transferases"/>
    <property type="match status" value="1"/>
</dbReference>
<dbReference type="InterPro" id="IPR005814">
    <property type="entry name" value="Aminotrans_3"/>
</dbReference>
<evidence type="ECO:0000256" key="5">
    <source>
        <dbReference type="ARBA" id="ARBA00022576"/>
    </source>
</evidence>
<organism evidence="10 11">
    <name type="scientific">Clonostachys rhizophaga</name>
    <dbReference type="NCBI Taxonomy" id="160324"/>
    <lineage>
        <taxon>Eukaryota</taxon>
        <taxon>Fungi</taxon>
        <taxon>Dikarya</taxon>
        <taxon>Ascomycota</taxon>
        <taxon>Pezizomycotina</taxon>
        <taxon>Sordariomycetes</taxon>
        <taxon>Hypocreomycetidae</taxon>
        <taxon>Hypocreales</taxon>
        <taxon>Bionectriaceae</taxon>
        <taxon>Clonostachys</taxon>
    </lineage>
</organism>
<dbReference type="GO" id="GO:0030170">
    <property type="term" value="F:pyridoxal phosphate binding"/>
    <property type="evidence" value="ECO:0007669"/>
    <property type="project" value="InterPro"/>
</dbReference>
<dbReference type="InterPro" id="IPR010164">
    <property type="entry name" value="Orn_aminotrans"/>
</dbReference>
<dbReference type="NCBIfam" id="TIGR01885">
    <property type="entry name" value="Orn_aminotrans"/>
    <property type="match status" value="1"/>
</dbReference>
<evidence type="ECO:0000313" key="11">
    <source>
        <dbReference type="Proteomes" id="UP000696573"/>
    </source>
</evidence>
<dbReference type="PANTHER" id="PTHR11986">
    <property type="entry name" value="AMINOTRANSFERASE CLASS III"/>
    <property type="match status" value="1"/>
</dbReference>
<comment type="similarity">
    <text evidence="3 8">Belongs to the class-III pyridoxal-phosphate-dependent aminotransferase family.</text>
</comment>
<dbReference type="EMBL" id="CABFNQ020000713">
    <property type="protein sequence ID" value="CAH0025585.1"/>
    <property type="molecule type" value="Genomic_DNA"/>
</dbReference>
<keyword evidence="7 8" id="KW-0663">Pyridoxal phosphate</keyword>
<evidence type="ECO:0000256" key="3">
    <source>
        <dbReference type="ARBA" id="ARBA00008954"/>
    </source>
</evidence>
<reference evidence="10" key="1">
    <citation type="submission" date="2021-10" db="EMBL/GenBank/DDBJ databases">
        <authorList>
            <person name="Piombo E."/>
        </authorList>
    </citation>
    <scope>NUCLEOTIDE SEQUENCE</scope>
</reference>
<dbReference type="PANTHER" id="PTHR11986:SF18">
    <property type="entry name" value="ORNITHINE AMINOTRANSFERASE, MITOCHONDRIAL"/>
    <property type="match status" value="1"/>
</dbReference>
<dbReference type="OrthoDB" id="10261433at2759"/>
<evidence type="ECO:0000256" key="1">
    <source>
        <dbReference type="ARBA" id="ARBA00001933"/>
    </source>
</evidence>
<dbReference type="Pfam" id="PF00202">
    <property type="entry name" value="Aminotran_3"/>
    <property type="match status" value="1"/>
</dbReference>
<dbReference type="InterPro" id="IPR015421">
    <property type="entry name" value="PyrdxlP-dep_Trfase_major"/>
</dbReference>
<sequence length="454" mass="49303">MLSTITSTKATPAVDLKAAQSTVTQILPTDDESKTGPSTEQCLETESRYCMEGMASHPIVMKRGQGSLLWDIDGKRYIDFNAGMASCNQGHCHPKIAQAMIEQCQTLTMPSRNVHVQQCGEFCRKICEITGFDKVGLGSSGAEAVDLAVKVARAWGYKVKGIEEDKALVLAVTSNYHGRTLSLLSGSTNEAYRANCGPWMPNIGPYCAGNEVRFNVIEDLEKAFQIRGHEIAGFMIEAIQGQNGCQPASNEYLVQVRELCNRYNVLFICDEIQSGLGRSGEWFSYQASGVKPDMVVLGKSLSGGLFPISGVSGKKEVMDCLTGDQYGSTFVGNPLACTVGIAALDVLIEEDLPARAAHLGEAFTQRCSAIKSPHFDSVSGRGLFRSMWINENHPQGRITAQKVAKLCVQRGLLVNASGRRLRTCPALNIDEGLMIQGLDIIEKALVDLEAMDFE</sequence>
<evidence type="ECO:0000256" key="9">
    <source>
        <dbReference type="RuleBase" id="RU365036"/>
    </source>
</evidence>
<keyword evidence="5 9" id="KW-0032">Aminotransferase</keyword>
<proteinExistence type="inferred from homology"/>
<evidence type="ECO:0000313" key="10">
    <source>
        <dbReference type="EMBL" id="CAH0025585.1"/>
    </source>
</evidence>
<evidence type="ECO:0000256" key="6">
    <source>
        <dbReference type="ARBA" id="ARBA00022679"/>
    </source>
</evidence>
<comment type="caution">
    <text evidence="10">The sequence shown here is derived from an EMBL/GenBank/DDBJ whole genome shotgun (WGS) entry which is preliminary data.</text>
</comment>
<dbReference type="InterPro" id="IPR050103">
    <property type="entry name" value="Class-III_PLP-dep_AT"/>
</dbReference>
<dbReference type="FunFam" id="3.40.640.10:FF:000011">
    <property type="entry name" value="Ornithine aminotransferase"/>
    <property type="match status" value="1"/>
</dbReference>
<comment type="cofactor">
    <cofactor evidence="1 9">
        <name>pyridoxal 5'-phosphate</name>
        <dbReference type="ChEBI" id="CHEBI:597326"/>
    </cofactor>
</comment>
<evidence type="ECO:0000256" key="2">
    <source>
        <dbReference type="ARBA" id="ARBA00004998"/>
    </source>
</evidence>
<keyword evidence="11" id="KW-1185">Reference proteome</keyword>
<name>A0A9N9YLG3_9HYPO</name>
<dbReference type="Proteomes" id="UP000696573">
    <property type="component" value="Unassembled WGS sequence"/>
</dbReference>
<dbReference type="InterPro" id="IPR015422">
    <property type="entry name" value="PyrdxlP-dep_Trfase_small"/>
</dbReference>
<dbReference type="PIRSF" id="PIRSF000521">
    <property type="entry name" value="Transaminase_4ab_Lys_Orn"/>
    <property type="match status" value="1"/>
</dbReference>
<dbReference type="EC" id="2.6.1.13" evidence="4 9"/>
<evidence type="ECO:0000256" key="4">
    <source>
        <dbReference type="ARBA" id="ARBA00012924"/>
    </source>
</evidence>
<dbReference type="PROSITE" id="PS00600">
    <property type="entry name" value="AA_TRANSFER_CLASS_3"/>
    <property type="match status" value="1"/>
</dbReference>
<evidence type="ECO:0000256" key="8">
    <source>
        <dbReference type="RuleBase" id="RU003560"/>
    </source>
</evidence>
<dbReference type="InterPro" id="IPR015424">
    <property type="entry name" value="PyrdxlP-dep_Trfase"/>
</dbReference>
<dbReference type="Gene3D" id="3.40.640.10">
    <property type="entry name" value="Type I PLP-dependent aspartate aminotransferase-like (Major domain)"/>
    <property type="match status" value="1"/>
</dbReference>
<dbReference type="GO" id="GO:0042802">
    <property type="term" value="F:identical protein binding"/>
    <property type="evidence" value="ECO:0007669"/>
    <property type="project" value="TreeGrafter"/>
</dbReference>
<dbReference type="Gene3D" id="3.90.1150.10">
    <property type="entry name" value="Aspartate Aminotransferase, domain 1"/>
    <property type="match status" value="1"/>
</dbReference>
<protein>
    <recommendedName>
        <fullName evidence="4 9">Ornithine aminotransferase</fullName>
        <ecNumber evidence="4 9">2.6.1.13</ecNumber>
    </recommendedName>
</protein>
<keyword evidence="6 9" id="KW-0808">Transferase</keyword>
<dbReference type="InterPro" id="IPR049704">
    <property type="entry name" value="Aminotrans_3_PPA_site"/>
</dbReference>
<comment type="pathway">
    <text evidence="2 9">Amino-acid biosynthesis; L-proline biosynthesis; L-glutamate 5-semialdehyde from L-ornithine: step 1/1.</text>
</comment>
<comment type="catalytic activity">
    <reaction evidence="9">
        <text>a 2-oxocarboxylate + L-ornithine = L-glutamate 5-semialdehyde + an L-alpha-amino acid</text>
        <dbReference type="Rhea" id="RHEA:13877"/>
        <dbReference type="ChEBI" id="CHEBI:35179"/>
        <dbReference type="ChEBI" id="CHEBI:46911"/>
        <dbReference type="ChEBI" id="CHEBI:58066"/>
        <dbReference type="ChEBI" id="CHEBI:59869"/>
        <dbReference type="EC" id="2.6.1.13"/>
    </reaction>
</comment>